<reference evidence="1 2" key="1">
    <citation type="submission" date="2018-12" db="EMBL/GenBank/DDBJ databases">
        <title>Complete genome sequence of Flaviflexus salsibiostraticola KCTC 33148.</title>
        <authorList>
            <person name="Bae J.-W."/>
        </authorList>
    </citation>
    <scope>NUCLEOTIDE SEQUENCE [LARGE SCALE GENOMIC DNA]</scope>
    <source>
        <strain evidence="1 2">KCTC 33148</strain>
    </source>
</reference>
<accession>A0A3S8Z7C8</accession>
<sequence>MAGESRVLTVGHSTHSIEEFIDLLTTAGVTQVVDVRTLPGSRRFPHFNEENLGPSLTDLGIDYVREEALGGLRKADRSIDPALNDFWENKSFHRYADYAQSDEFRAGLDRLIGLLAPDRTPAIMCSEAVWWRCHRRIIADFLLARNVPIFHLMPNGSTPEATLTTGAKVDDQRVTYPAD</sequence>
<dbReference type="Proteomes" id="UP000270021">
    <property type="component" value="Chromosome"/>
</dbReference>
<name>A0A3S8Z7C8_9ACTO</name>
<dbReference type="AlphaFoldDB" id="A0A3S8Z7C8"/>
<dbReference type="InterPro" id="IPR014519">
    <property type="entry name" value="UCP024492"/>
</dbReference>
<dbReference type="InterPro" id="IPR007438">
    <property type="entry name" value="DUF488"/>
</dbReference>
<evidence type="ECO:0000313" key="1">
    <source>
        <dbReference type="EMBL" id="AZN29334.1"/>
    </source>
</evidence>
<proteinExistence type="predicted"/>
<protein>
    <submittedName>
        <fullName evidence="1">DUF488 domain-containing protein</fullName>
    </submittedName>
</protein>
<dbReference type="Pfam" id="PF04343">
    <property type="entry name" value="DUF488"/>
    <property type="match status" value="1"/>
</dbReference>
<keyword evidence="2" id="KW-1185">Reference proteome</keyword>
<organism evidence="1 2">
    <name type="scientific">Flaviflexus salsibiostraticola</name>
    <dbReference type="NCBI Taxonomy" id="1282737"/>
    <lineage>
        <taxon>Bacteria</taxon>
        <taxon>Bacillati</taxon>
        <taxon>Actinomycetota</taxon>
        <taxon>Actinomycetes</taxon>
        <taxon>Actinomycetales</taxon>
        <taxon>Actinomycetaceae</taxon>
        <taxon>Flaviflexus</taxon>
    </lineage>
</organism>
<dbReference type="KEGG" id="fsl:EJO69_02705"/>
<gene>
    <name evidence="1" type="ORF">EJO69_02705</name>
</gene>
<dbReference type="RefSeq" id="WP_126038893.1">
    <property type="nucleotide sequence ID" value="NZ_CP034438.1"/>
</dbReference>
<dbReference type="PANTHER" id="PTHR39337">
    <property type="entry name" value="BLR5642 PROTEIN"/>
    <property type="match status" value="1"/>
</dbReference>
<evidence type="ECO:0000313" key="2">
    <source>
        <dbReference type="Proteomes" id="UP000270021"/>
    </source>
</evidence>
<dbReference type="PIRSF" id="PIRSF024492">
    <property type="entry name" value="UCP024492"/>
    <property type="match status" value="1"/>
</dbReference>
<dbReference type="EMBL" id="CP034438">
    <property type="protein sequence ID" value="AZN29334.1"/>
    <property type="molecule type" value="Genomic_DNA"/>
</dbReference>
<dbReference type="PANTHER" id="PTHR39337:SF1">
    <property type="entry name" value="BLR5642 PROTEIN"/>
    <property type="match status" value="1"/>
</dbReference>
<dbReference type="OrthoDB" id="9789109at2"/>